<evidence type="ECO:0000256" key="1">
    <source>
        <dbReference type="ARBA" id="ARBA00037217"/>
    </source>
</evidence>
<dbReference type="EMBL" id="BOQP01000008">
    <property type="protein sequence ID" value="GIM70184.1"/>
    <property type="molecule type" value="Genomic_DNA"/>
</dbReference>
<dbReference type="Proteomes" id="UP000680865">
    <property type="component" value="Unassembled WGS sequence"/>
</dbReference>
<dbReference type="InterPro" id="IPR036188">
    <property type="entry name" value="FAD/NAD-bd_sf"/>
</dbReference>
<dbReference type="AlphaFoldDB" id="A0A919SEH7"/>
<organism evidence="5 6">
    <name type="scientific">Winogradskya consettensis</name>
    <dbReference type="NCBI Taxonomy" id="113560"/>
    <lineage>
        <taxon>Bacteria</taxon>
        <taxon>Bacillati</taxon>
        <taxon>Actinomycetota</taxon>
        <taxon>Actinomycetes</taxon>
        <taxon>Micromonosporales</taxon>
        <taxon>Micromonosporaceae</taxon>
        <taxon>Winogradskya</taxon>
    </lineage>
</organism>
<reference evidence="5" key="1">
    <citation type="submission" date="2021-03" db="EMBL/GenBank/DDBJ databases">
        <title>Whole genome shotgun sequence of Actinoplanes consettensis NBRC 14913.</title>
        <authorList>
            <person name="Komaki H."/>
            <person name="Tamura T."/>
        </authorList>
    </citation>
    <scope>NUCLEOTIDE SEQUENCE</scope>
    <source>
        <strain evidence="5">NBRC 14913</strain>
    </source>
</reference>
<dbReference type="RefSeq" id="WP_212996815.1">
    <property type="nucleotide sequence ID" value="NZ_BAAATW010000003.1"/>
</dbReference>
<dbReference type="SUPFAM" id="SSF51905">
    <property type="entry name" value="FAD/NAD(P)-binding domain"/>
    <property type="match status" value="1"/>
</dbReference>
<gene>
    <name evidence="5" type="ORF">Aco04nite_18940</name>
</gene>
<comment type="caution">
    <text evidence="5">The sequence shown here is derived from an EMBL/GenBank/DDBJ whole genome shotgun (WGS) entry which is preliminary data.</text>
</comment>
<evidence type="ECO:0000256" key="2">
    <source>
        <dbReference type="ARBA" id="ARBA00038825"/>
    </source>
</evidence>
<dbReference type="PANTHER" id="PTHR10668:SF105">
    <property type="entry name" value="DEHYDROGENASE-RELATED"/>
    <property type="match status" value="1"/>
</dbReference>
<comment type="function">
    <text evidence="1">Probable oxidoreductase that may play a role as regulator of mitochondrial function.</text>
</comment>
<dbReference type="InterPro" id="IPR002937">
    <property type="entry name" value="Amino_oxidase"/>
</dbReference>
<feature type="domain" description="Amine oxidase" evidence="4">
    <location>
        <begin position="16"/>
        <end position="516"/>
    </location>
</feature>
<evidence type="ECO:0000313" key="6">
    <source>
        <dbReference type="Proteomes" id="UP000680865"/>
    </source>
</evidence>
<keyword evidence="6" id="KW-1185">Reference proteome</keyword>
<name>A0A919SEH7_9ACTN</name>
<dbReference type="GO" id="GO:0016491">
    <property type="term" value="F:oxidoreductase activity"/>
    <property type="evidence" value="ECO:0007669"/>
    <property type="project" value="InterPro"/>
</dbReference>
<dbReference type="Gene3D" id="3.50.50.60">
    <property type="entry name" value="FAD/NAD(P)-binding domain"/>
    <property type="match status" value="2"/>
</dbReference>
<proteinExistence type="predicted"/>
<protein>
    <recommendedName>
        <fullName evidence="3">Pyridine nucleotide-disulfide oxidoreductase domain-containing protein 2</fullName>
    </recommendedName>
</protein>
<sequence>METFDVVIVGSGHNALVTAAYLTRAGRSVLVLERNDRPGGLVRTEELTVPGFHHDVYSSAHPLLLAGPVYADLGPQLEARGLTYVNTDLPSGVSFPDGRTAVVHRDMDAMVNEADRLAPGDGTVFADMLTSFAPYAGDLFGLFQQDLTAPGAADTVRRLFGGMTPLTGLLFDSARTVVGRFRSPELRAMLAHWVMHMGRTPDAADSGLWVILMTQAMMMAGMPIPVGGSQALTDALARIVTDGGGRIETGAEVTRIHVTGGRATAVETAAGERYTARQAVVAGTGPDQLYLHLLDPADVPASLRTQATGYRYGRGCVQIQFALSTPPAWPDSRFATIGQPHLTNGLDATTVAVAQATAGLLPADPTFTVDCPTALDPSRAPQGRAILRAQLLEMPIRPTGDALGTIDVGDGTWSKDLTERVVERTLDTIDKHIPGVRGTVLAHATVTPDDLAGFNPNCGPGDPYGGANDLAQSYLLRPLPGHASHRSPIDGLFMVGAATWPGHGISGASGYIVAQQLLADR</sequence>
<dbReference type="PANTHER" id="PTHR10668">
    <property type="entry name" value="PHYTOENE DEHYDROGENASE"/>
    <property type="match status" value="1"/>
</dbReference>
<evidence type="ECO:0000259" key="4">
    <source>
        <dbReference type="Pfam" id="PF01593"/>
    </source>
</evidence>
<evidence type="ECO:0000313" key="5">
    <source>
        <dbReference type="EMBL" id="GIM70184.1"/>
    </source>
</evidence>
<evidence type="ECO:0000256" key="3">
    <source>
        <dbReference type="ARBA" id="ARBA00040298"/>
    </source>
</evidence>
<accession>A0A919SEH7</accession>
<comment type="subunit">
    <text evidence="2">Interacts with COX5B; this interaction may contribute to localize PYROXD2 to the inner face of the inner mitochondrial membrane.</text>
</comment>
<dbReference type="Pfam" id="PF01593">
    <property type="entry name" value="Amino_oxidase"/>
    <property type="match status" value="1"/>
</dbReference>